<organism evidence="2 3">
    <name type="scientific">Alicyclobacillus hesperidum</name>
    <dbReference type="NCBI Taxonomy" id="89784"/>
    <lineage>
        <taxon>Bacteria</taxon>
        <taxon>Bacillati</taxon>
        <taxon>Bacillota</taxon>
        <taxon>Bacilli</taxon>
        <taxon>Bacillales</taxon>
        <taxon>Alicyclobacillaceae</taxon>
        <taxon>Alicyclobacillus</taxon>
    </lineage>
</organism>
<keyword evidence="3" id="KW-1185">Reference proteome</keyword>
<dbReference type="EMBL" id="FNOJ01000010">
    <property type="protein sequence ID" value="SDW65573.1"/>
    <property type="molecule type" value="Genomic_DNA"/>
</dbReference>
<name>A0A1H2VBA3_9BACL</name>
<evidence type="ECO:0008006" key="4">
    <source>
        <dbReference type="Google" id="ProtNLM"/>
    </source>
</evidence>
<gene>
    <name evidence="1" type="ORF">Heshes_23530</name>
    <name evidence="2" type="ORF">SAMN04489725_11076</name>
</gene>
<dbReference type="EMBL" id="BSRA01000015">
    <property type="protein sequence ID" value="GLV14669.1"/>
    <property type="molecule type" value="Genomic_DNA"/>
</dbReference>
<accession>A0A1H2VBA3</accession>
<evidence type="ECO:0000313" key="1">
    <source>
        <dbReference type="EMBL" id="GLV14669.1"/>
    </source>
</evidence>
<reference evidence="1" key="3">
    <citation type="submission" date="2023-02" db="EMBL/GenBank/DDBJ databases">
        <title>Proposal of a novel subspecies: Alicyclobacillus hesperidum subspecies aegle.</title>
        <authorList>
            <person name="Goto K."/>
            <person name="Fujii T."/>
            <person name="Yasui K."/>
            <person name="Mochida K."/>
            <person name="Kato-Tanaka Y."/>
            <person name="Morohoshi S."/>
            <person name="An S.Y."/>
            <person name="Kasai H."/>
            <person name="Yokota A."/>
        </authorList>
    </citation>
    <scope>NUCLEOTIDE SEQUENCE</scope>
    <source>
        <strain evidence="1">DSM 12766</strain>
    </source>
</reference>
<dbReference type="AlphaFoldDB" id="A0A1H2VBA3"/>
<reference evidence="2" key="1">
    <citation type="submission" date="2016-10" db="EMBL/GenBank/DDBJ databases">
        <authorList>
            <person name="de Groot N.N."/>
        </authorList>
    </citation>
    <scope>NUCLEOTIDE SEQUENCE [LARGE SCALE GENOMIC DNA]</scope>
    <source>
        <strain evidence="2">DSM 12489</strain>
    </source>
</reference>
<dbReference type="RefSeq" id="WP_074693267.1">
    <property type="nucleotide sequence ID" value="NZ_BSRA01000015.1"/>
</dbReference>
<reference evidence="3" key="2">
    <citation type="submission" date="2016-10" db="EMBL/GenBank/DDBJ databases">
        <authorList>
            <person name="Varghese N."/>
        </authorList>
    </citation>
    <scope>NUCLEOTIDE SEQUENCE [LARGE SCALE GENOMIC DNA]</scope>
    <source>
        <strain evidence="3">DSM 12489</strain>
    </source>
</reference>
<proteinExistence type="predicted"/>
<evidence type="ECO:0000313" key="2">
    <source>
        <dbReference type="EMBL" id="SDW65573.1"/>
    </source>
</evidence>
<protein>
    <recommendedName>
        <fullName evidence="4">PAS fold-containing protein</fullName>
    </recommendedName>
</protein>
<dbReference type="Proteomes" id="UP000182589">
    <property type="component" value="Unassembled WGS sequence"/>
</dbReference>
<evidence type="ECO:0000313" key="3">
    <source>
        <dbReference type="Proteomes" id="UP000182589"/>
    </source>
</evidence>
<sequence length="186" mass="21077">MHALEHLPVPGFLVFENYDVIQMSDTAKATFGKKVANILDVIDHGSRTKLSRFLCPSMAGIKVELNFCMPQGIGLFDVYHRWRTTEVGDTIGFLACVPRQSDLEEVLHSVARLEQHLISRESVQRPRELQDGIWNHIDQSIHTIEELLGIFHGDLIEVGKGIYAELILKELDSLRTLIQEHAEVPL</sequence>
<dbReference type="Proteomes" id="UP001157137">
    <property type="component" value="Unassembled WGS sequence"/>
</dbReference>